<dbReference type="InterPro" id="IPR051476">
    <property type="entry name" value="Bac_ResReg_Asp_Phosphatase"/>
</dbReference>
<dbReference type="SUPFAM" id="SSF48452">
    <property type="entry name" value="TPR-like"/>
    <property type="match status" value="1"/>
</dbReference>
<organism evidence="12 13">
    <name type="scientific">Triparma columacea</name>
    <dbReference type="NCBI Taxonomy" id="722753"/>
    <lineage>
        <taxon>Eukaryota</taxon>
        <taxon>Sar</taxon>
        <taxon>Stramenopiles</taxon>
        <taxon>Ochrophyta</taxon>
        <taxon>Bolidophyceae</taxon>
        <taxon>Parmales</taxon>
        <taxon>Triparmaceae</taxon>
        <taxon>Triparma</taxon>
    </lineage>
</organism>
<keyword evidence="13" id="KW-1185">Reference proteome</keyword>
<proteinExistence type="predicted"/>
<comment type="caution">
    <text evidence="12">The sequence shown here is derived from an EMBL/GenBank/DDBJ whole genome shotgun (WGS) entry which is preliminary data.</text>
</comment>
<dbReference type="Proteomes" id="UP001165065">
    <property type="component" value="Unassembled WGS sequence"/>
</dbReference>
<keyword evidence="2" id="KW-0963">Cytoplasm</keyword>
<evidence type="ECO:0000313" key="12">
    <source>
        <dbReference type="EMBL" id="GMI40597.1"/>
    </source>
</evidence>
<name>A0A9W7GB40_9STRA</name>
<dbReference type="GO" id="GO:0005929">
    <property type="term" value="C:cilium"/>
    <property type="evidence" value="ECO:0007669"/>
    <property type="project" value="TreeGrafter"/>
</dbReference>
<evidence type="ECO:0000256" key="9">
    <source>
        <dbReference type="PROSITE-ProRule" id="PRU00134"/>
    </source>
</evidence>
<evidence type="ECO:0000256" key="4">
    <source>
        <dbReference type="ARBA" id="ARBA00022737"/>
    </source>
</evidence>
<dbReference type="Pfam" id="PF13181">
    <property type="entry name" value="TPR_8"/>
    <property type="match status" value="1"/>
</dbReference>
<accession>A0A9W7GB40</accession>
<dbReference type="EMBL" id="BRYA01000132">
    <property type="protein sequence ID" value="GMI40597.1"/>
    <property type="molecule type" value="Genomic_DNA"/>
</dbReference>
<evidence type="ECO:0000256" key="6">
    <source>
        <dbReference type="ARBA" id="ARBA00022803"/>
    </source>
</evidence>
<evidence type="ECO:0000256" key="2">
    <source>
        <dbReference type="ARBA" id="ARBA00022490"/>
    </source>
</evidence>
<dbReference type="PROSITE" id="PS50089">
    <property type="entry name" value="ZF_RING_2"/>
    <property type="match status" value="1"/>
</dbReference>
<feature type="domain" description="MYND-type" evidence="11">
    <location>
        <begin position="1"/>
        <end position="31"/>
    </location>
</feature>
<dbReference type="InterPro" id="IPR001841">
    <property type="entry name" value="Znf_RING"/>
</dbReference>
<evidence type="ECO:0000256" key="8">
    <source>
        <dbReference type="ARBA" id="ARBA00040665"/>
    </source>
</evidence>
<dbReference type="Pfam" id="PF00097">
    <property type="entry name" value="zf-C3HC4"/>
    <property type="match status" value="1"/>
</dbReference>
<sequence length="499" mass="55025">MATKSCSRCKDTFYCSVACQKKDWKRHKKICVPVPSLPPPPPTTQQTPLLPPAEAQGALKETFDLMNPKLDATPTPLSRAELYKQNPELRQLRDKVDDCIELVNDGNDALYISPATAEGKLRAATNLASSLLASIDKHKPSPHTTPTPLQQVVMSLFFDITHTLTHALTSLGSLKEMTGGAREALVMYQTALPQCEAHQDHSTAFTCRVGIGNCYKATGQLQKAIDVLTLELEFAKTQRDEIGEAIVCCSLSKCYSSFPFSRETFEENMKKALTYAERDVVLSAKHSSDFPAQLGAAHCQLASCLRKGGDHEKAKEFFDSAVQLLREGDDQPSRLMALIEFATMILTEGAGQELPPGGPPTLELAHSLAIEALSQSKALKDKDNTVLSLCLAHRSTLASPEIKAAFFESIFRDKENVCPICNSSLDYKNNASNNEIFVAMNSCRHAYHRQCFADWVSKDNLRCPVEGCTLGSDLLKHFKEDPSVVLRLARGELHVMNYF</sequence>
<dbReference type="PANTHER" id="PTHR46630:SF1">
    <property type="entry name" value="TETRATRICOPEPTIDE REPEAT PROTEIN 29"/>
    <property type="match status" value="1"/>
</dbReference>
<dbReference type="InterPro" id="IPR018957">
    <property type="entry name" value="Znf_C3HC4_RING-type"/>
</dbReference>
<dbReference type="OrthoDB" id="496827at2759"/>
<keyword evidence="5 9" id="KW-0863">Zinc-finger</keyword>
<dbReference type="GO" id="GO:0005737">
    <property type="term" value="C:cytoplasm"/>
    <property type="evidence" value="ECO:0007669"/>
    <property type="project" value="UniProtKB-SubCell"/>
</dbReference>
<feature type="domain" description="RING-type" evidence="10">
    <location>
        <begin position="418"/>
        <end position="465"/>
    </location>
</feature>
<dbReference type="Gene3D" id="3.30.40.10">
    <property type="entry name" value="Zinc/RING finger domain, C3HC4 (zinc finger)"/>
    <property type="match status" value="1"/>
</dbReference>
<dbReference type="Pfam" id="PF01753">
    <property type="entry name" value="zf-MYND"/>
    <property type="match status" value="1"/>
</dbReference>
<keyword evidence="7" id="KW-0862">Zinc</keyword>
<dbReference type="GO" id="GO:0003341">
    <property type="term" value="P:cilium movement"/>
    <property type="evidence" value="ECO:0007669"/>
    <property type="project" value="TreeGrafter"/>
</dbReference>
<evidence type="ECO:0000313" key="13">
    <source>
        <dbReference type="Proteomes" id="UP001165065"/>
    </source>
</evidence>
<keyword evidence="6" id="KW-0802">TPR repeat</keyword>
<dbReference type="AlphaFoldDB" id="A0A9W7GB40"/>
<evidence type="ECO:0000256" key="7">
    <source>
        <dbReference type="ARBA" id="ARBA00022833"/>
    </source>
</evidence>
<dbReference type="PROSITE" id="PS50865">
    <property type="entry name" value="ZF_MYND_2"/>
    <property type="match status" value="1"/>
</dbReference>
<evidence type="ECO:0000256" key="1">
    <source>
        <dbReference type="ARBA" id="ARBA00004496"/>
    </source>
</evidence>
<evidence type="ECO:0000259" key="11">
    <source>
        <dbReference type="PROSITE" id="PS50865"/>
    </source>
</evidence>
<dbReference type="SUPFAM" id="SSF57850">
    <property type="entry name" value="RING/U-box"/>
    <property type="match status" value="1"/>
</dbReference>
<keyword evidence="3" id="KW-0479">Metal-binding</keyword>
<reference evidence="13" key="1">
    <citation type="journal article" date="2023" name="Commun. Biol.">
        <title>Genome analysis of Parmales, the sister group of diatoms, reveals the evolutionary specialization of diatoms from phago-mixotrophs to photoautotrophs.</title>
        <authorList>
            <person name="Ban H."/>
            <person name="Sato S."/>
            <person name="Yoshikawa S."/>
            <person name="Yamada K."/>
            <person name="Nakamura Y."/>
            <person name="Ichinomiya M."/>
            <person name="Sato N."/>
            <person name="Blanc-Mathieu R."/>
            <person name="Endo H."/>
            <person name="Kuwata A."/>
            <person name="Ogata H."/>
        </authorList>
    </citation>
    <scope>NUCLEOTIDE SEQUENCE [LARGE SCALE GENOMIC DNA]</scope>
</reference>
<protein>
    <recommendedName>
        <fullName evidence="8">Tetratricopeptide repeat protein 29</fullName>
    </recommendedName>
</protein>
<dbReference type="InterPro" id="IPR019734">
    <property type="entry name" value="TPR_rpt"/>
</dbReference>
<dbReference type="Gene3D" id="6.10.140.2220">
    <property type="match status" value="1"/>
</dbReference>
<gene>
    <name evidence="12" type="ORF">TrCOL_g7871</name>
</gene>
<dbReference type="InterPro" id="IPR011990">
    <property type="entry name" value="TPR-like_helical_dom_sf"/>
</dbReference>
<comment type="subcellular location">
    <subcellularLocation>
        <location evidence="1">Cytoplasm</location>
    </subcellularLocation>
</comment>
<dbReference type="GO" id="GO:0008270">
    <property type="term" value="F:zinc ion binding"/>
    <property type="evidence" value="ECO:0007669"/>
    <property type="project" value="UniProtKB-KW"/>
</dbReference>
<dbReference type="InterPro" id="IPR002893">
    <property type="entry name" value="Znf_MYND"/>
</dbReference>
<evidence type="ECO:0000256" key="3">
    <source>
        <dbReference type="ARBA" id="ARBA00022723"/>
    </source>
</evidence>
<dbReference type="SMART" id="SM00028">
    <property type="entry name" value="TPR"/>
    <property type="match status" value="3"/>
</dbReference>
<evidence type="ECO:0000259" key="10">
    <source>
        <dbReference type="PROSITE" id="PS50089"/>
    </source>
</evidence>
<dbReference type="Gene3D" id="1.25.40.10">
    <property type="entry name" value="Tetratricopeptide repeat domain"/>
    <property type="match status" value="1"/>
</dbReference>
<keyword evidence="4" id="KW-0677">Repeat</keyword>
<dbReference type="SUPFAM" id="SSF144232">
    <property type="entry name" value="HIT/MYND zinc finger-like"/>
    <property type="match status" value="1"/>
</dbReference>
<dbReference type="PANTHER" id="PTHR46630">
    <property type="entry name" value="TETRATRICOPEPTIDE REPEAT PROTEIN 29"/>
    <property type="match status" value="1"/>
</dbReference>
<evidence type="ECO:0000256" key="5">
    <source>
        <dbReference type="ARBA" id="ARBA00022771"/>
    </source>
</evidence>
<dbReference type="InterPro" id="IPR013083">
    <property type="entry name" value="Znf_RING/FYVE/PHD"/>
</dbReference>